<dbReference type="EMBL" id="KB446556">
    <property type="protein sequence ID" value="EME86409.1"/>
    <property type="molecule type" value="Genomic_DNA"/>
</dbReference>
<dbReference type="Proteomes" id="UP000016932">
    <property type="component" value="Unassembled WGS sequence"/>
</dbReference>
<dbReference type="AlphaFoldDB" id="M3A5K1"/>
<dbReference type="HOGENOM" id="CLU_806807_0_0_1"/>
<evidence type="ECO:0000313" key="3">
    <source>
        <dbReference type="Proteomes" id="UP000016932"/>
    </source>
</evidence>
<organism evidence="2 3">
    <name type="scientific">Pseudocercospora fijiensis (strain CIRAD86)</name>
    <name type="common">Black leaf streak disease fungus</name>
    <name type="synonym">Mycosphaerella fijiensis</name>
    <dbReference type="NCBI Taxonomy" id="383855"/>
    <lineage>
        <taxon>Eukaryota</taxon>
        <taxon>Fungi</taxon>
        <taxon>Dikarya</taxon>
        <taxon>Ascomycota</taxon>
        <taxon>Pezizomycotina</taxon>
        <taxon>Dothideomycetes</taxon>
        <taxon>Dothideomycetidae</taxon>
        <taxon>Mycosphaerellales</taxon>
        <taxon>Mycosphaerellaceae</taxon>
        <taxon>Pseudocercospora</taxon>
    </lineage>
</organism>
<feature type="region of interest" description="Disordered" evidence="1">
    <location>
        <begin position="1"/>
        <end position="122"/>
    </location>
</feature>
<dbReference type="KEGG" id="pfj:MYCFIDRAFT_194479"/>
<keyword evidence="3" id="KW-1185">Reference proteome</keyword>
<dbReference type="VEuPathDB" id="FungiDB:MYCFIDRAFT_194479"/>
<feature type="compositionally biased region" description="Basic residues" evidence="1">
    <location>
        <begin position="18"/>
        <end position="27"/>
    </location>
</feature>
<evidence type="ECO:0000256" key="1">
    <source>
        <dbReference type="SAM" id="MobiDB-lite"/>
    </source>
</evidence>
<accession>M3A5K1</accession>
<evidence type="ECO:0000313" key="2">
    <source>
        <dbReference type="EMBL" id="EME86409.1"/>
    </source>
</evidence>
<name>M3A5K1_PSEFD</name>
<dbReference type="eggNOG" id="ENOG502R9VQ">
    <property type="taxonomic scope" value="Eukaryota"/>
</dbReference>
<dbReference type="OrthoDB" id="3645041at2759"/>
<feature type="compositionally biased region" description="Polar residues" evidence="1">
    <location>
        <begin position="78"/>
        <end position="91"/>
    </location>
</feature>
<gene>
    <name evidence="2" type="ORF">MYCFIDRAFT_194479</name>
</gene>
<reference evidence="2 3" key="1">
    <citation type="journal article" date="2012" name="PLoS Pathog.">
        <title>Diverse lifestyles and strategies of plant pathogenesis encoded in the genomes of eighteen Dothideomycetes fungi.</title>
        <authorList>
            <person name="Ohm R.A."/>
            <person name="Feau N."/>
            <person name="Henrissat B."/>
            <person name="Schoch C.L."/>
            <person name="Horwitz B.A."/>
            <person name="Barry K.W."/>
            <person name="Condon B.J."/>
            <person name="Copeland A.C."/>
            <person name="Dhillon B."/>
            <person name="Glaser F."/>
            <person name="Hesse C.N."/>
            <person name="Kosti I."/>
            <person name="LaButti K."/>
            <person name="Lindquist E.A."/>
            <person name="Lucas S."/>
            <person name="Salamov A.A."/>
            <person name="Bradshaw R.E."/>
            <person name="Ciuffetti L."/>
            <person name="Hamelin R.C."/>
            <person name="Kema G.H.J."/>
            <person name="Lawrence C."/>
            <person name="Scott J.A."/>
            <person name="Spatafora J.W."/>
            <person name="Turgeon B.G."/>
            <person name="de Wit P.J.G.M."/>
            <person name="Zhong S."/>
            <person name="Goodwin S.B."/>
            <person name="Grigoriev I.V."/>
        </authorList>
    </citation>
    <scope>NUCLEOTIDE SEQUENCE [LARGE SCALE GENOMIC DNA]</scope>
    <source>
        <strain evidence="2 3">CIRAD86</strain>
    </source>
</reference>
<dbReference type="GeneID" id="19335387"/>
<feature type="compositionally biased region" description="Low complexity" evidence="1">
    <location>
        <begin position="54"/>
        <end position="72"/>
    </location>
</feature>
<sequence>MSDPHLLSVSTEEQPTGRGKRVKKPSPKVRDAAASAGHLSSPLTHLPRRKVFRTTNNALTALGASATSSASSKPPAGHTTNPQVNNHSSGGTPAGVAKTAKEFKKPRAHTMARPRQPKSQQLPSLTARFSAATLIIYQWPTPNPPKSFLDLSGSNRRWKNRKDEEEQAADAEDGVDDWEAYDGDANMYGGPEGIANAVASTFVKRAKRAFWKGQTWEEFEAAELGFNLKEAVEASDDQSQRRVLEFEPLNNGLRLDVFDRIKERLCNEIWLEAYPPSRPYTVNGATSRRDTRAPTPITSRTMAEHQIMEKERTTTAFEARDAGSFPVYGGHRLFPYCNVVFKDD</sequence>
<protein>
    <submittedName>
        <fullName evidence="2">Uncharacterized protein</fullName>
    </submittedName>
</protein>
<dbReference type="RefSeq" id="XP_007923694.1">
    <property type="nucleotide sequence ID" value="XM_007925503.1"/>
</dbReference>
<feature type="compositionally biased region" description="Basic residues" evidence="1">
    <location>
        <begin position="106"/>
        <end position="116"/>
    </location>
</feature>
<proteinExistence type="predicted"/>